<reference evidence="3" key="1">
    <citation type="journal article" date="2020" name="Nat. Commun.">
        <title>Genome assembly of wild tea tree DASZ reveals pedigree and selection history of tea varieties.</title>
        <authorList>
            <person name="Zhang W."/>
            <person name="Zhang Y."/>
            <person name="Qiu H."/>
            <person name="Guo Y."/>
            <person name="Wan H."/>
            <person name="Zhang X."/>
            <person name="Scossa F."/>
            <person name="Alseekh S."/>
            <person name="Zhang Q."/>
            <person name="Wang P."/>
            <person name="Xu L."/>
            <person name="Schmidt M.H."/>
            <person name="Jia X."/>
            <person name="Li D."/>
            <person name="Zhu A."/>
            <person name="Guo F."/>
            <person name="Chen W."/>
            <person name="Ni D."/>
            <person name="Usadel B."/>
            <person name="Fernie A.R."/>
            <person name="Wen W."/>
        </authorList>
    </citation>
    <scope>NUCLEOTIDE SEQUENCE [LARGE SCALE GENOMIC DNA]</scope>
    <source>
        <strain evidence="3">cv. G240</strain>
    </source>
</reference>
<dbReference type="AlphaFoldDB" id="A0A7J7FVW2"/>
<comment type="caution">
    <text evidence="2">The sequence shown here is derived from an EMBL/GenBank/DDBJ whole genome shotgun (WGS) entry which is preliminary data.</text>
</comment>
<keyword evidence="3" id="KW-1185">Reference proteome</keyword>
<name>A0A7J7FVW2_CAMSI</name>
<reference evidence="2 3" key="2">
    <citation type="submission" date="2020-07" db="EMBL/GenBank/DDBJ databases">
        <title>Genome assembly of wild tea tree DASZ reveals pedigree and selection history of tea varieties.</title>
        <authorList>
            <person name="Zhang W."/>
        </authorList>
    </citation>
    <scope>NUCLEOTIDE SEQUENCE [LARGE SCALE GENOMIC DNA]</scope>
    <source>
        <strain evidence="3">cv. G240</strain>
        <tissue evidence="2">Leaf</tissue>
    </source>
</reference>
<dbReference type="EMBL" id="JACBKZ010000014">
    <property type="protein sequence ID" value="KAF5932495.1"/>
    <property type="molecule type" value="Genomic_DNA"/>
</dbReference>
<accession>A0A7J7FVW2</accession>
<sequence length="64" mass="7716">MQPRITLSLKIRPVCFETRTHLEHSTVKRHARSVWPDQKQPSSKRHQSRIKKIRSYQKKLVEQP</sequence>
<gene>
    <name evidence="2" type="ORF">HYC85_028666</name>
</gene>
<evidence type="ECO:0000313" key="3">
    <source>
        <dbReference type="Proteomes" id="UP000593564"/>
    </source>
</evidence>
<organism evidence="2 3">
    <name type="scientific">Camellia sinensis</name>
    <name type="common">Tea plant</name>
    <name type="synonym">Thea sinensis</name>
    <dbReference type="NCBI Taxonomy" id="4442"/>
    <lineage>
        <taxon>Eukaryota</taxon>
        <taxon>Viridiplantae</taxon>
        <taxon>Streptophyta</taxon>
        <taxon>Embryophyta</taxon>
        <taxon>Tracheophyta</taxon>
        <taxon>Spermatophyta</taxon>
        <taxon>Magnoliopsida</taxon>
        <taxon>eudicotyledons</taxon>
        <taxon>Gunneridae</taxon>
        <taxon>Pentapetalae</taxon>
        <taxon>asterids</taxon>
        <taxon>Ericales</taxon>
        <taxon>Theaceae</taxon>
        <taxon>Camellia</taxon>
    </lineage>
</organism>
<proteinExistence type="predicted"/>
<feature type="compositionally biased region" description="Basic residues" evidence="1">
    <location>
        <begin position="42"/>
        <end position="57"/>
    </location>
</feature>
<evidence type="ECO:0000313" key="2">
    <source>
        <dbReference type="EMBL" id="KAF5932495.1"/>
    </source>
</evidence>
<feature type="region of interest" description="Disordered" evidence="1">
    <location>
        <begin position="26"/>
        <end position="64"/>
    </location>
</feature>
<dbReference type="Proteomes" id="UP000593564">
    <property type="component" value="Unassembled WGS sequence"/>
</dbReference>
<protein>
    <submittedName>
        <fullName evidence="2">Uncharacterized protein</fullName>
    </submittedName>
</protein>
<evidence type="ECO:0000256" key="1">
    <source>
        <dbReference type="SAM" id="MobiDB-lite"/>
    </source>
</evidence>